<evidence type="ECO:0008006" key="6">
    <source>
        <dbReference type="Google" id="ProtNLM"/>
    </source>
</evidence>
<accession>A0AAW1RR66</accession>
<organism evidence="4 5">
    <name type="scientific">Apatococcus lobatus</name>
    <dbReference type="NCBI Taxonomy" id="904363"/>
    <lineage>
        <taxon>Eukaryota</taxon>
        <taxon>Viridiplantae</taxon>
        <taxon>Chlorophyta</taxon>
        <taxon>core chlorophytes</taxon>
        <taxon>Trebouxiophyceae</taxon>
        <taxon>Chlorellales</taxon>
        <taxon>Chlorellaceae</taxon>
        <taxon>Apatococcus</taxon>
    </lineage>
</organism>
<sequence>MPPSQMSPMDLNAAVVCITGGSSGIGLGLAENFLNAGSTVIITGRRDGPLQEAKKKFPKIETFQGDVSDIESRKSLVVWLLENFPKLNILVNNAGIQRRVTAVKETDDWSERQAELDINVAAPVHLTHLLTPHFRRQPEACFMNVTSGLAFLPTMFAPLYGGTKACMHSFTMASRYAYEKTNIRLVEIAPPAVRTNLGAGDNRSHDYGEPCDEFCAGVFKRFAAGELEIGYNDSERWRLSSREQQEEEAAAMTKGMKPPQFS</sequence>
<dbReference type="AlphaFoldDB" id="A0AAW1RR66"/>
<reference evidence="4 5" key="1">
    <citation type="journal article" date="2024" name="Nat. Commun.">
        <title>Phylogenomics reveals the evolutionary origins of lichenization in chlorophyte algae.</title>
        <authorList>
            <person name="Puginier C."/>
            <person name="Libourel C."/>
            <person name="Otte J."/>
            <person name="Skaloud P."/>
            <person name="Haon M."/>
            <person name="Grisel S."/>
            <person name="Petersen M."/>
            <person name="Berrin J.G."/>
            <person name="Delaux P.M."/>
            <person name="Dal Grande F."/>
            <person name="Keller J."/>
        </authorList>
    </citation>
    <scope>NUCLEOTIDE SEQUENCE [LARGE SCALE GENOMIC DNA]</scope>
    <source>
        <strain evidence="4 5">SAG 2145</strain>
    </source>
</reference>
<keyword evidence="2" id="KW-0560">Oxidoreductase</keyword>
<evidence type="ECO:0000256" key="3">
    <source>
        <dbReference type="SAM" id="MobiDB-lite"/>
    </source>
</evidence>
<feature type="region of interest" description="Disordered" evidence="3">
    <location>
        <begin position="238"/>
        <end position="262"/>
    </location>
</feature>
<gene>
    <name evidence="4" type="ORF">WJX74_005682</name>
</gene>
<dbReference type="InterPro" id="IPR002347">
    <property type="entry name" value="SDR_fam"/>
</dbReference>
<dbReference type="EMBL" id="JALJOS010000007">
    <property type="protein sequence ID" value="KAK9836670.1"/>
    <property type="molecule type" value="Genomic_DNA"/>
</dbReference>
<name>A0AAW1RR66_9CHLO</name>
<protein>
    <recommendedName>
        <fullName evidence="6">NAD(P)-binding protein</fullName>
    </recommendedName>
</protein>
<comment type="caution">
    <text evidence="4">The sequence shown here is derived from an EMBL/GenBank/DDBJ whole genome shotgun (WGS) entry which is preliminary data.</text>
</comment>
<dbReference type="PRINTS" id="PR00081">
    <property type="entry name" value="GDHRDH"/>
</dbReference>
<keyword evidence="5" id="KW-1185">Reference proteome</keyword>
<proteinExistence type="inferred from homology"/>
<evidence type="ECO:0000313" key="5">
    <source>
        <dbReference type="Proteomes" id="UP001438707"/>
    </source>
</evidence>
<dbReference type="PANTHER" id="PTHR44196">
    <property type="entry name" value="DEHYDROGENASE/REDUCTASE SDR FAMILY MEMBER 7B"/>
    <property type="match status" value="1"/>
</dbReference>
<dbReference type="PANTHER" id="PTHR44196:SF1">
    <property type="entry name" value="DEHYDROGENASE_REDUCTASE SDR FAMILY MEMBER 7B"/>
    <property type="match status" value="1"/>
</dbReference>
<dbReference type="InterPro" id="IPR036291">
    <property type="entry name" value="NAD(P)-bd_dom_sf"/>
</dbReference>
<evidence type="ECO:0000313" key="4">
    <source>
        <dbReference type="EMBL" id="KAK9836670.1"/>
    </source>
</evidence>
<dbReference type="SUPFAM" id="SSF51735">
    <property type="entry name" value="NAD(P)-binding Rossmann-fold domains"/>
    <property type="match status" value="1"/>
</dbReference>
<evidence type="ECO:0000256" key="1">
    <source>
        <dbReference type="ARBA" id="ARBA00006484"/>
    </source>
</evidence>
<dbReference type="Pfam" id="PF00106">
    <property type="entry name" value="adh_short"/>
    <property type="match status" value="1"/>
</dbReference>
<dbReference type="GO" id="GO:0016491">
    <property type="term" value="F:oxidoreductase activity"/>
    <property type="evidence" value="ECO:0007669"/>
    <property type="project" value="UniProtKB-KW"/>
</dbReference>
<dbReference type="Proteomes" id="UP001438707">
    <property type="component" value="Unassembled WGS sequence"/>
</dbReference>
<evidence type="ECO:0000256" key="2">
    <source>
        <dbReference type="ARBA" id="ARBA00023002"/>
    </source>
</evidence>
<dbReference type="Gene3D" id="3.40.50.720">
    <property type="entry name" value="NAD(P)-binding Rossmann-like Domain"/>
    <property type="match status" value="1"/>
</dbReference>
<dbReference type="GO" id="GO:0016020">
    <property type="term" value="C:membrane"/>
    <property type="evidence" value="ECO:0007669"/>
    <property type="project" value="TreeGrafter"/>
</dbReference>
<comment type="similarity">
    <text evidence="1">Belongs to the short-chain dehydrogenases/reductases (SDR) family.</text>
</comment>